<gene>
    <name evidence="1" type="ORF">NEIELOOT_02569</name>
</gene>
<name>D4DU12_NEIEG</name>
<comment type="caution">
    <text evidence="1">The sequence shown here is derived from an EMBL/GenBank/DDBJ whole genome shotgun (WGS) entry which is preliminary data.</text>
</comment>
<evidence type="ECO:0000313" key="2">
    <source>
        <dbReference type="Proteomes" id="UP000005536"/>
    </source>
</evidence>
<proteinExistence type="predicted"/>
<reference evidence="1 2" key="1">
    <citation type="submission" date="2010-02" db="EMBL/GenBank/DDBJ databases">
        <authorList>
            <person name="Weinstock G."/>
            <person name="Sodergren E."/>
            <person name="Clifton S."/>
            <person name="Fulton L."/>
            <person name="Fulton B."/>
            <person name="Courtney L."/>
            <person name="Fronick C."/>
            <person name="Harrison M."/>
            <person name="Strong C."/>
            <person name="Farmer C."/>
            <person name="Delahaunty K."/>
            <person name="Markovic C."/>
            <person name="Hall O."/>
            <person name="Minx P."/>
            <person name="Tomlinson C."/>
            <person name="Mitreva M."/>
            <person name="Nelson J."/>
            <person name="Hou S."/>
            <person name="Wollam A."/>
            <person name="Pepin K.H."/>
            <person name="Johnson M."/>
            <person name="Bhonagiri V."/>
            <person name="Zhang X."/>
            <person name="Suruliraj S."/>
            <person name="Warren W."/>
            <person name="Chinwalla A."/>
            <person name="Mardis E.R."/>
            <person name="Wilson R.K."/>
        </authorList>
    </citation>
    <scope>NUCLEOTIDE SEQUENCE [LARGE SCALE GENOMIC DNA]</scope>
    <source>
        <strain evidence="1 2">ATCC 29315</strain>
    </source>
</reference>
<dbReference type="EMBL" id="ADBF01000253">
    <property type="protein sequence ID" value="EFE48595.1"/>
    <property type="molecule type" value="Genomic_DNA"/>
</dbReference>
<accession>D4DU12</accession>
<organism evidence="1 2">
    <name type="scientific">Neisseria elongata subsp. glycolytica ATCC 29315</name>
    <dbReference type="NCBI Taxonomy" id="546263"/>
    <lineage>
        <taxon>Bacteria</taxon>
        <taxon>Pseudomonadati</taxon>
        <taxon>Pseudomonadota</taxon>
        <taxon>Betaproteobacteria</taxon>
        <taxon>Neisseriales</taxon>
        <taxon>Neisseriaceae</taxon>
        <taxon>Neisseria</taxon>
    </lineage>
</organism>
<dbReference type="AlphaFoldDB" id="D4DU12"/>
<evidence type="ECO:0000313" key="1">
    <source>
        <dbReference type="EMBL" id="EFE48595.1"/>
    </source>
</evidence>
<protein>
    <submittedName>
        <fullName evidence="1">Uncharacterized protein</fullName>
    </submittedName>
</protein>
<dbReference type="Proteomes" id="UP000005536">
    <property type="component" value="Unassembled WGS sequence"/>
</dbReference>
<sequence>MPPSERPSEKYRRVFSDGLLTSPSACYSGLALNRNEAANAASV</sequence>